<feature type="region of interest" description="Disordered" evidence="1">
    <location>
        <begin position="1"/>
        <end position="21"/>
    </location>
</feature>
<dbReference type="AlphaFoldDB" id="A0A4C2AGT2"/>
<dbReference type="EMBL" id="BGZK01003109">
    <property type="protein sequence ID" value="GBP98289.1"/>
    <property type="molecule type" value="Genomic_DNA"/>
</dbReference>
<dbReference type="Proteomes" id="UP000299102">
    <property type="component" value="Unassembled WGS sequence"/>
</dbReference>
<reference evidence="2 3" key="1">
    <citation type="journal article" date="2019" name="Commun. Biol.">
        <title>The bagworm genome reveals a unique fibroin gene that provides high tensile strength.</title>
        <authorList>
            <person name="Kono N."/>
            <person name="Nakamura H."/>
            <person name="Ohtoshi R."/>
            <person name="Tomita M."/>
            <person name="Numata K."/>
            <person name="Arakawa K."/>
        </authorList>
    </citation>
    <scope>NUCLEOTIDE SEQUENCE [LARGE SCALE GENOMIC DNA]</scope>
</reference>
<feature type="region of interest" description="Disordered" evidence="1">
    <location>
        <begin position="79"/>
        <end position="105"/>
    </location>
</feature>
<comment type="caution">
    <text evidence="2">The sequence shown here is derived from an EMBL/GenBank/DDBJ whole genome shotgun (WGS) entry which is preliminary data.</text>
</comment>
<keyword evidence="3" id="KW-1185">Reference proteome</keyword>
<protein>
    <submittedName>
        <fullName evidence="2">Uncharacterized protein</fullName>
    </submittedName>
</protein>
<evidence type="ECO:0000313" key="2">
    <source>
        <dbReference type="EMBL" id="GBP98289.1"/>
    </source>
</evidence>
<accession>A0A4C2AGT2</accession>
<organism evidence="2 3">
    <name type="scientific">Eumeta variegata</name>
    <name type="common">Bagworm moth</name>
    <name type="synonym">Eumeta japonica</name>
    <dbReference type="NCBI Taxonomy" id="151549"/>
    <lineage>
        <taxon>Eukaryota</taxon>
        <taxon>Metazoa</taxon>
        <taxon>Ecdysozoa</taxon>
        <taxon>Arthropoda</taxon>
        <taxon>Hexapoda</taxon>
        <taxon>Insecta</taxon>
        <taxon>Pterygota</taxon>
        <taxon>Neoptera</taxon>
        <taxon>Endopterygota</taxon>
        <taxon>Lepidoptera</taxon>
        <taxon>Glossata</taxon>
        <taxon>Ditrysia</taxon>
        <taxon>Tineoidea</taxon>
        <taxon>Psychidae</taxon>
        <taxon>Oiketicinae</taxon>
        <taxon>Eumeta</taxon>
    </lineage>
</organism>
<gene>
    <name evidence="2" type="ORF">EVAR_71558_1</name>
</gene>
<sequence>MSYRSSPRAKGLGKEEKNPLWAAHAPGHTAITTLEKYTRRTRTRGRPRRGYPIKKNRRHFAEKMKKYVKKRLSNFINMRRGTLTGRERRREFGDEGTSEISGEKD</sequence>
<proteinExistence type="predicted"/>
<evidence type="ECO:0000256" key="1">
    <source>
        <dbReference type="SAM" id="MobiDB-lite"/>
    </source>
</evidence>
<evidence type="ECO:0000313" key="3">
    <source>
        <dbReference type="Proteomes" id="UP000299102"/>
    </source>
</evidence>
<name>A0A4C2AGT2_EUMVA</name>